<feature type="region of interest" description="Disordered" evidence="4">
    <location>
        <begin position="191"/>
        <end position="225"/>
    </location>
</feature>
<dbReference type="PANTHER" id="PTHR31147:SF1">
    <property type="entry name" value="ACYL TRANSFERASE 4"/>
    <property type="match status" value="1"/>
</dbReference>
<organism evidence="5 6">
    <name type="scientific">Panicum virgatum</name>
    <name type="common">Blackwell switchgrass</name>
    <dbReference type="NCBI Taxonomy" id="38727"/>
    <lineage>
        <taxon>Eukaryota</taxon>
        <taxon>Viridiplantae</taxon>
        <taxon>Streptophyta</taxon>
        <taxon>Embryophyta</taxon>
        <taxon>Tracheophyta</taxon>
        <taxon>Spermatophyta</taxon>
        <taxon>Magnoliopsida</taxon>
        <taxon>Liliopsida</taxon>
        <taxon>Poales</taxon>
        <taxon>Poaceae</taxon>
        <taxon>PACMAD clade</taxon>
        <taxon>Panicoideae</taxon>
        <taxon>Panicodae</taxon>
        <taxon>Paniceae</taxon>
        <taxon>Panicinae</taxon>
        <taxon>Panicum</taxon>
        <taxon>Panicum sect. Hiantes</taxon>
    </lineage>
</organism>
<evidence type="ECO:0000313" key="5">
    <source>
        <dbReference type="EMBL" id="KAG2565615.1"/>
    </source>
</evidence>
<keyword evidence="3" id="KW-0012">Acyltransferase</keyword>
<evidence type="ECO:0000256" key="2">
    <source>
        <dbReference type="ARBA" id="ARBA00022679"/>
    </source>
</evidence>
<dbReference type="InterPro" id="IPR050898">
    <property type="entry name" value="Plant_acyltransferase"/>
</dbReference>
<dbReference type="AlphaFoldDB" id="A0A8T0PWY8"/>
<accession>A0A8T0PWY8</accession>
<keyword evidence="6" id="KW-1185">Reference proteome</keyword>
<evidence type="ECO:0000256" key="4">
    <source>
        <dbReference type="SAM" id="MobiDB-lite"/>
    </source>
</evidence>
<sequence length="225" mass="23512">MMQVMEFTCGGFVVGLSSSHTLTDGLGAGQFINAVADYARGLPKPRVAPIWARDIVPQPAEAARRAASVPAGVPVPVPHRGPGGARHALLLRQRAPPPAQQGRRRRRGVLRQLLLPGDADRRGRRGGARRRGRRGGHGAGRQEAAGLRVRAVGVGGARRGAGSLRPAVRGRPAVRVGLDAAGVPGGRLWLGPGARRRTSCSWRTSPSCPSPLSARRPSRGPAPGS</sequence>
<comment type="similarity">
    <text evidence="1">Belongs to the plant acyltransferase family.</text>
</comment>
<comment type="caution">
    <text evidence="5">The sequence shown here is derived from an EMBL/GenBank/DDBJ whole genome shotgun (WGS) entry which is preliminary data.</text>
</comment>
<keyword evidence="2" id="KW-0808">Transferase</keyword>
<dbReference type="Pfam" id="PF02458">
    <property type="entry name" value="Transferase"/>
    <property type="match status" value="1"/>
</dbReference>
<reference evidence="5 6" key="1">
    <citation type="submission" date="2020-05" db="EMBL/GenBank/DDBJ databases">
        <title>WGS assembly of Panicum virgatum.</title>
        <authorList>
            <person name="Lovell J.T."/>
            <person name="Jenkins J."/>
            <person name="Shu S."/>
            <person name="Juenger T.E."/>
            <person name="Schmutz J."/>
        </authorList>
    </citation>
    <scope>NUCLEOTIDE SEQUENCE [LARGE SCALE GENOMIC DNA]</scope>
    <source>
        <strain evidence="6">cv. AP13</strain>
    </source>
</reference>
<dbReference type="Proteomes" id="UP000823388">
    <property type="component" value="Chromosome 7N"/>
</dbReference>
<protein>
    <submittedName>
        <fullName evidence="5">Uncharacterized protein</fullName>
    </submittedName>
</protein>
<dbReference type="PANTHER" id="PTHR31147">
    <property type="entry name" value="ACYL TRANSFERASE 4"/>
    <property type="match status" value="1"/>
</dbReference>
<gene>
    <name evidence="5" type="ORF">PVAP13_7NG100068</name>
</gene>
<dbReference type="InterPro" id="IPR023213">
    <property type="entry name" value="CAT-like_dom_sf"/>
</dbReference>
<feature type="compositionally biased region" description="Basic residues" evidence="4">
    <location>
        <begin position="122"/>
        <end position="136"/>
    </location>
</feature>
<name>A0A8T0PWY8_PANVG</name>
<dbReference type="Gene3D" id="3.30.559.10">
    <property type="entry name" value="Chloramphenicol acetyltransferase-like domain"/>
    <property type="match status" value="1"/>
</dbReference>
<evidence type="ECO:0000256" key="3">
    <source>
        <dbReference type="ARBA" id="ARBA00023315"/>
    </source>
</evidence>
<evidence type="ECO:0000256" key="1">
    <source>
        <dbReference type="ARBA" id="ARBA00009861"/>
    </source>
</evidence>
<feature type="region of interest" description="Disordered" evidence="4">
    <location>
        <begin position="92"/>
        <end position="147"/>
    </location>
</feature>
<dbReference type="GO" id="GO:0016747">
    <property type="term" value="F:acyltransferase activity, transferring groups other than amino-acyl groups"/>
    <property type="evidence" value="ECO:0007669"/>
    <property type="project" value="UniProtKB-ARBA"/>
</dbReference>
<proteinExistence type="inferred from homology"/>
<dbReference type="EMBL" id="CM029050">
    <property type="protein sequence ID" value="KAG2565615.1"/>
    <property type="molecule type" value="Genomic_DNA"/>
</dbReference>
<evidence type="ECO:0000313" key="6">
    <source>
        <dbReference type="Proteomes" id="UP000823388"/>
    </source>
</evidence>